<proteinExistence type="inferred from homology"/>
<dbReference type="CDD" id="cd00712">
    <property type="entry name" value="AsnB"/>
    <property type="match status" value="1"/>
</dbReference>
<gene>
    <name evidence="12" type="ORF">DFR31_1565</name>
</gene>
<evidence type="ECO:0000256" key="3">
    <source>
        <dbReference type="ARBA" id="ARBA00012737"/>
    </source>
</evidence>
<dbReference type="InterPro" id="IPR017539">
    <property type="entry name" value="XrtA_amidotfase"/>
</dbReference>
<accession>A0A498CH07</accession>
<dbReference type="InterPro" id="IPR029055">
    <property type="entry name" value="Ntn_hydrolases_N"/>
</dbReference>
<evidence type="ECO:0000256" key="1">
    <source>
        <dbReference type="ARBA" id="ARBA00005187"/>
    </source>
</evidence>
<name>A0A498CH07_9GAMM</name>
<evidence type="ECO:0000313" key="13">
    <source>
        <dbReference type="Proteomes" id="UP000275461"/>
    </source>
</evidence>
<feature type="binding site" evidence="9">
    <location>
        <position position="292"/>
    </location>
    <ligand>
        <name>ATP</name>
        <dbReference type="ChEBI" id="CHEBI:30616"/>
    </ligand>
</feature>
<keyword evidence="8" id="KW-0028">Amino-acid biosynthesis</keyword>
<dbReference type="NCBIfam" id="TIGR01536">
    <property type="entry name" value="asn_synth_AEB"/>
    <property type="match status" value="1"/>
</dbReference>
<dbReference type="SUPFAM" id="SSF52402">
    <property type="entry name" value="Adenine nucleotide alpha hydrolases-like"/>
    <property type="match status" value="1"/>
</dbReference>
<evidence type="ECO:0000313" key="12">
    <source>
        <dbReference type="EMBL" id="RLK51621.1"/>
    </source>
</evidence>
<dbReference type="PIRSF" id="PIRSF001589">
    <property type="entry name" value="Asn_synthetase_glu-h"/>
    <property type="match status" value="1"/>
</dbReference>
<dbReference type="InterPro" id="IPR051786">
    <property type="entry name" value="ASN_synthetase/amidase"/>
</dbReference>
<feature type="domain" description="Glutamine amidotransferase type-2" evidence="11">
    <location>
        <begin position="2"/>
        <end position="214"/>
    </location>
</feature>
<feature type="site" description="Important for beta-aspartyl-AMP intermediate formation" evidence="10">
    <location>
        <position position="366"/>
    </location>
</feature>
<keyword evidence="4 9" id="KW-0547">Nucleotide-binding</keyword>
<comment type="pathway">
    <text evidence="1">Amino-acid biosynthesis; L-asparagine biosynthesis; L-asparagine from L-aspartate (L-Gln route): step 1/1.</text>
</comment>
<keyword evidence="8" id="KW-0061">Asparagine biosynthesis</keyword>
<evidence type="ECO:0000256" key="5">
    <source>
        <dbReference type="ARBA" id="ARBA00022840"/>
    </source>
</evidence>
<dbReference type="Gene3D" id="3.60.20.10">
    <property type="entry name" value="Glutamine Phosphoribosylpyrophosphate, subunit 1, domain 1"/>
    <property type="match status" value="1"/>
</dbReference>
<dbReference type="GO" id="GO:0005829">
    <property type="term" value="C:cytosol"/>
    <property type="evidence" value="ECO:0007669"/>
    <property type="project" value="TreeGrafter"/>
</dbReference>
<dbReference type="RefSeq" id="WP_121442019.1">
    <property type="nucleotide sequence ID" value="NZ_RCDA01000001.1"/>
</dbReference>
<dbReference type="InterPro" id="IPR017932">
    <property type="entry name" value="GATase_2_dom"/>
</dbReference>
<evidence type="ECO:0000256" key="4">
    <source>
        <dbReference type="ARBA" id="ARBA00022741"/>
    </source>
</evidence>
<dbReference type="Pfam" id="PF13537">
    <property type="entry name" value="GATase_7"/>
    <property type="match status" value="1"/>
</dbReference>
<comment type="catalytic activity">
    <reaction evidence="7">
        <text>L-aspartate + L-glutamine + ATP + H2O = L-asparagine + L-glutamate + AMP + diphosphate + H(+)</text>
        <dbReference type="Rhea" id="RHEA:12228"/>
        <dbReference type="ChEBI" id="CHEBI:15377"/>
        <dbReference type="ChEBI" id="CHEBI:15378"/>
        <dbReference type="ChEBI" id="CHEBI:29985"/>
        <dbReference type="ChEBI" id="CHEBI:29991"/>
        <dbReference type="ChEBI" id="CHEBI:30616"/>
        <dbReference type="ChEBI" id="CHEBI:33019"/>
        <dbReference type="ChEBI" id="CHEBI:58048"/>
        <dbReference type="ChEBI" id="CHEBI:58359"/>
        <dbReference type="ChEBI" id="CHEBI:456215"/>
        <dbReference type="EC" id="6.3.5.4"/>
    </reaction>
</comment>
<evidence type="ECO:0000256" key="6">
    <source>
        <dbReference type="ARBA" id="ARBA00022962"/>
    </source>
</evidence>
<dbReference type="InterPro" id="IPR001962">
    <property type="entry name" value="Asn_synthase"/>
</dbReference>
<dbReference type="AlphaFoldDB" id="A0A498CH07"/>
<protein>
    <recommendedName>
        <fullName evidence="3">asparagine synthase (glutamine-hydrolyzing)</fullName>
        <ecNumber evidence="3">6.3.5.4</ecNumber>
    </recommendedName>
</protein>
<dbReference type="OrthoDB" id="9763290at2"/>
<feature type="active site" description="For GATase activity" evidence="8">
    <location>
        <position position="2"/>
    </location>
</feature>
<dbReference type="PANTHER" id="PTHR43284">
    <property type="entry name" value="ASPARAGINE SYNTHETASE (GLUTAMINE-HYDROLYZING)"/>
    <property type="match status" value="1"/>
</dbReference>
<keyword evidence="5 9" id="KW-0067">ATP-binding</keyword>
<dbReference type="InterPro" id="IPR033738">
    <property type="entry name" value="AsnB_N"/>
</dbReference>
<dbReference type="PANTHER" id="PTHR43284:SF1">
    <property type="entry name" value="ASPARAGINE SYNTHETASE"/>
    <property type="match status" value="1"/>
</dbReference>
<keyword evidence="13" id="KW-1185">Reference proteome</keyword>
<dbReference type="GO" id="GO:0005524">
    <property type="term" value="F:ATP binding"/>
    <property type="evidence" value="ECO:0007669"/>
    <property type="project" value="UniProtKB-KW"/>
</dbReference>
<evidence type="ECO:0000256" key="9">
    <source>
        <dbReference type="PIRSR" id="PIRSR001589-2"/>
    </source>
</evidence>
<reference evidence="12 13" key="1">
    <citation type="submission" date="2018-10" db="EMBL/GenBank/DDBJ databases">
        <title>Genomic Encyclopedia of Type Strains, Phase IV (KMG-IV): sequencing the most valuable type-strain genomes for metagenomic binning, comparative biology and taxonomic classification.</title>
        <authorList>
            <person name="Goeker M."/>
        </authorList>
    </citation>
    <scope>NUCLEOTIDE SEQUENCE [LARGE SCALE GENOMIC DNA]</scope>
    <source>
        <strain evidence="12 13">DSM 12769</strain>
    </source>
</reference>
<evidence type="ECO:0000256" key="8">
    <source>
        <dbReference type="PIRSR" id="PIRSR001589-1"/>
    </source>
</evidence>
<evidence type="ECO:0000256" key="7">
    <source>
        <dbReference type="ARBA" id="ARBA00048741"/>
    </source>
</evidence>
<organism evidence="12 13">
    <name type="scientific">Alkalispirillum mobile</name>
    <dbReference type="NCBI Taxonomy" id="85925"/>
    <lineage>
        <taxon>Bacteria</taxon>
        <taxon>Pseudomonadati</taxon>
        <taxon>Pseudomonadota</taxon>
        <taxon>Gammaproteobacteria</taxon>
        <taxon>Chromatiales</taxon>
        <taxon>Ectothiorhodospiraceae</taxon>
        <taxon>Alkalispirillum</taxon>
    </lineage>
</organism>
<dbReference type="EMBL" id="RCDA01000001">
    <property type="protein sequence ID" value="RLK51621.1"/>
    <property type="molecule type" value="Genomic_DNA"/>
</dbReference>
<evidence type="ECO:0000259" key="11">
    <source>
        <dbReference type="PROSITE" id="PS51278"/>
    </source>
</evidence>
<dbReference type="Pfam" id="PF00733">
    <property type="entry name" value="Asn_synthase"/>
    <property type="match status" value="1"/>
</dbReference>
<evidence type="ECO:0000256" key="10">
    <source>
        <dbReference type="PIRSR" id="PIRSR001589-3"/>
    </source>
</evidence>
<evidence type="ECO:0000256" key="2">
    <source>
        <dbReference type="ARBA" id="ARBA00005752"/>
    </source>
</evidence>
<dbReference type="InterPro" id="IPR006426">
    <property type="entry name" value="Asn_synth_AEB"/>
</dbReference>
<comment type="caution">
    <text evidence="12">The sequence shown here is derived from an EMBL/GenBank/DDBJ whole genome shotgun (WGS) entry which is preliminary data.</text>
</comment>
<feature type="binding site" evidence="9">
    <location>
        <position position="100"/>
    </location>
    <ligand>
        <name>L-glutamine</name>
        <dbReference type="ChEBI" id="CHEBI:58359"/>
    </ligand>
</feature>
<dbReference type="PROSITE" id="PS51278">
    <property type="entry name" value="GATASE_TYPE_2"/>
    <property type="match status" value="1"/>
</dbReference>
<comment type="similarity">
    <text evidence="2">Belongs to the asparagine synthetase family.</text>
</comment>
<dbReference type="Proteomes" id="UP000275461">
    <property type="component" value="Unassembled WGS sequence"/>
</dbReference>
<dbReference type="Gene3D" id="3.40.50.620">
    <property type="entry name" value="HUPs"/>
    <property type="match status" value="2"/>
</dbReference>
<sequence length="636" mass="71547">MCGITGIFDLQAQRPIDLPLLEAMNQTQYHRGPDEGGVHHEPGLGFAHRRLSIIDLSSGQQPLFNEDGSVVVTYNGEIYNFPELTRELQRAGHTFRTHCDTEVIVHAWEEWGEACVERFRGMFAFAVWDRNRETLFLARDRLGIKPLYYAALPDGHLVFASELKALMAHPNLPRQLDPCAVEEYFGFGYVPEPRSIFAGVHKLPPGHALTVRRGQGGVPASRCYWDVPFAPLPAMDEAEAAEELVRRLREAVEIRLVAEVPLGAFLSGGVDSSAVVAMMAGLSDDPVRTCSIGFDDPRYDESEYARMVAERYHTRHRLDQVNPNDFDLLGKLGTLYDEPFADSSALPTYRVCEQARKQVVVALSGDGGDENLAGYRRYRHHLGEEQLRGLLPLGLRRGLFGALAQVYPKADWAPRVFRAKATFQALARDAVEGYFQGVSILRDDLRQHLFSPGFRRELQGYSAVDVLRRHAPQAPTDHPLSLVQYLDMKTYLPGDILTKVDRASMAHALEVRVPILDHKLVEWMSGLPPEMKLNGSEGKHLLKKAMEPHLPHEVLYRKKRGFAVPVAEWFRGPLRQRVHDQVLGPRIGESGLFDMDFVQRLVDEHTRGARDHSPALWSLLMFDEFLARSGADTACP</sequence>
<dbReference type="GO" id="GO:0004066">
    <property type="term" value="F:asparagine synthase (glutamine-hydrolyzing) activity"/>
    <property type="evidence" value="ECO:0007669"/>
    <property type="project" value="UniProtKB-EC"/>
</dbReference>
<dbReference type="NCBIfam" id="TIGR03108">
    <property type="entry name" value="eps_aminotran_1"/>
    <property type="match status" value="1"/>
</dbReference>
<dbReference type="InterPro" id="IPR014729">
    <property type="entry name" value="Rossmann-like_a/b/a_fold"/>
</dbReference>
<dbReference type="EC" id="6.3.5.4" evidence="3"/>
<keyword evidence="6 8" id="KW-0315">Glutamine amidotransferase</keyword>
<dbReference type="GO" id="GO:0006529">
    <property type="term" value="P:asparagine biosynthetic process"/>
    <property type="evidence" value="ECO:0007669"/>
    <property type="project" value="UniProtKB-KW"/>
</dbReference>
<dbReference type="CDD" id="cd01991">
    <property type="entry name" value="Asn_synthase_B_C"/>
    <property type="match status" value="1"/>
</dbReference>
<feature type="binding site" evidence="9">
    <location>
        <begin position="364"/>
        <end position="365"/>
    </location>
    <ligand>
        <name>ATP</name>
        <dbReference type="ChEBI" id="CHEBI:30616"/>
    </ligand>
</feature>
<dbReference type="SUPFAM" id="SSF56235">
    <property type="entry name" value="N-terminal nucleophile aminohydrolases (Ntn hydrolases)"/>
    <property type="match status" value="1"/>
</dbReference>